<accession>A0ABS5C308</accession>
<dbReference type="NCBIfam" id="TIGR00689">
    <property type="entry name" value="rpiB_lacA_lacB"/>
    <property type="match status" value="1"/>
</dbReference>
<keyword evidence="4" id="KW-1185">Reference proteome</keyword>
<dbReference type="SUPFAM" id="SSF89623">
    <property type="entry name" value="Ribose/Galactose isomerase RpiB/AlsB"/>
    <property type="match status" value="1"/>
</dbReference>
<dbReference type="NCBIfam" id="TIGR01120">
    <property type="entry name" value="rpiB"/>
    <property type="match status" value="1"/>
</dbReference>
<dbReference type="InterPro" id="IPR003500">
    <property type="entry name" value="RpiB_LacA_LacB"/>
</dbReference>
<evidence type="ECO:0000256" key="2">
    <source>
        <dbReference type="ARBA" id="ARBA00023235"/>
    </source>
</evidence>
<organism evidence="3 4">
    <name type="scientific">Gemmata palustris</name>
    <dbReference type="NCBI Taxonomy" id="2822762"/>
    <lineage>
        <taxon>Bacteria</taxon>
        <taxon>Pseudomonadati</taxon>
        <taxon>Planctomycetota</taxon>
        <taxon>Planctomycetia</taxon>
        <taxon>Gemmatales</taxon>
        <taxon>Gemmataceae</taxon>
        <taxon>Gemmata</taxon>
    </lineage>
</organism>
<dbReference type="InterPro" id="IPR036569">
    <property type="entry name" value="RpiB_LacA_LacB_sf"/>
</dbReference>
<keyword evidence="2 3" id="KW-0413">Isomerase</keyword>
<dbReference type="RefSeq" id="WP_210661400.1">
    <property type="nucleotide sequence ID" value="NZ_JAGKQQ010000001.1"/>
</dbReference>
<evidence type="ECO:0000313" key="4">
    <source>
        <dbReference type="Proteomes" id="UP000676565"/>
    </source>
</evidence>
<name>A0ABS5C308_9BACT</name>
<dbReference type="NCBIfam" id="NF004051">
    <property type="entry name" value="PRK05571.1"/>
    <property type="match status" value="1"/>
</dbReference>
<dbReference type="Gene3D" id="3.40.1400.10">
    <property type="entry name" value="Sugar-phosphate isomerase, RpiB/LacA/LacB"/>
    <property type="match status" value="1"/>
</dbReference>
<dbReference type="PIRSF" id="PIRSF005384">
    <property type="entry name" value="RpiB_LacA_B"/>
    <property type="match status" value="1"/>
</dbReference>
<proteinExistence type="inferred from homology"/>
<reference evidence="3 4" key="1">
    <citation type="submission" date="2021-04" db="EMBL/GenBank/DDBJ databases">
        <authorList>
            <person name="Ivanova A."/>
        </authorList>
    </citation>
    <scope>NUCLEOTIDE SEQUENCE [LARGE SCALE GENOMIC DNA]</scope>
    <source>
        <strain evidence="3 4">G18</strain>
    </source>
</reference>
<dbReference type="PANTHER" id="PTHR30345:SF0">
    <property type="entry name" value="DNA DAMAGE-REPAIR_TOLERATION PROTEIN DRT102"/>
    <property type="match status" value="1"/>
</dbReference>
<evidence type="ECO:0000313" key="3">
    <source>
        <dbReference type="EMBL" id="MBP3960240.1"/>
    </source>
</evidence>
<dbReference type="PANTHER" id="PTHR30345">
    <property type="entry name" value="RIBOSE-5-PHOSPHATE ISOMERASE B"/>
    <property type="match status" value="1"/>
</dbReference>
<comment type="similarity">
    <text evidence="1">Belongs to the LacAB/RpiB family.</text>
</comment>
<dbReference type="Pfam" id="PF02502">
    <property type="entry name" value="LacAB_rpiB"/>
    <property type="match status" value="1"/>
</dbReference>
<dbReference type="GO" id="GO:0004751">
    <property type="term" value="F:ribose-5-phosphate isomerase activity"/>
    <property type="evidence" value="ECO:0007669"/>
    <property type="project" value="UniProtKB-EC"/>
</dbReference>
<dbReference type="InterPro" id="IPR004785">
    <property type="entry name" value="RpiB"/>
</dbReference>
<dbReference type="Proteomes" id="UP000676565">
    <property type="component" value="Unassembled WGS sequence"/>
</dbReference>
<protein>
    <submittedName>
        <fullName evidence="3">Ribose 5-phosphate isomerase B</fullName>
        <ecNumber evidence="3">5.3.1.6</ecNumber>
    </submittedName>
</protein>
<gene>
    <name evidence="3" type="primary">rpiB</name>
    <name evidence="3" type="ORF">J8F10_33860</name>
</gene>
<dbReference type="EC" id="5.3.1.6" evidence="3"/>
<evidence type="ECO:0000256" key="1">
    <source>
        <dbReference type="ARBA" id="ARBA00008754"/>
    </source>
</evidence>
<comment type="caution">
    <text evidence="3">The sequence shown here is derived from an EMBL/GenBank/DDBJ whole genome shotgun (WGS) entry which is preliminary data.</text>
</comment>
<dbReference type="EMBL" id="JAGKQQ010000001">
    <property type="protein sequence ID" value="MBP3960240.1"/>
    <property type="molecule type" value="Genomic_DNA"/>
</dbReference>
<sequence length="151" mass="16337">MKVAVGNDHRGVNVKLRVVGLLTELGHEVHDLGATGPTGVDYPDYAIPVAEEVSTGKADRGVLICATGHGMCIAANKVCGVRAVNCRDVIDAELSRRHNDSNVVCVAADLLGEDQIERMVRAWLVTDFEGGRHTRRREKVTAYEKAHEPPA</sequence>